<feature type="signal peptide" evidence="1">
    <location>
        <begin position="1"/>
        <end position="33"/>
    </location>
</feature>
<dbReference type="KEGG" id="ske:Sked_28970"/>
<sequence length="419" mass="42011">MTSTTIRKTSRRAAFLAVPLLCLGLLTAGPASAAQWDTSPTSPGVIATGSSATVVPGGDLRVDVIFGDASTWPAEGLFATVIYTPAGGGTPVPLASQLPMTADRGVTLTAPLGLTTTDQSGMAAPVGTVTTTVTDAAGVPLTNFGGAWTAAADPAWGWAATENVVPTCLTAVPEFAHANGGGVRMAGAPSGPSCEDGPSEIQTIAGPTDVTVQPTSPLMARFVGGETVIATVTSESGDVVGRGEWVYDGLTRNTVVNTPAELSGLSTGTYTVTWTGASTYADGASFTDFAVQQSFRYVLDGEVPAEPVDPEVPVTPVDPVDPEVPVIPADPEAPAEQPVPVEPEVAPEQPAPAVVTEVETTPVAPEVAPTRATPQVVIQAGLAEEPGTPVAGIVSGGALVAGAGILGAMAVSRRLSEGL</sequence>
<name>D1BBM8_SANKS</name>
<evidence type="ECO:0000256" key="1">
    <source>
        <dbReference type="SAM" id="SignalP"/>
    </source>
</evidence>
<evidence type="ECO:0000313" key="2">
    <source>
        <dbReference type="EMBL" id="ACZ22799.1"/>
    </source>
</evidence>
<dbReference type="HOGENOM" id="CLU_655351_0_0_11"/>
<dbReference type="Proteomes" id="UP000000322">
    <property type="component" value="Chromosome"/>
</dbReference>
<feature type="chain" id="PRO_5003020338" evidence="1">
    <location>
        <begin position="34"/>
        <end position="419"/>
    </location>
</feature>
<accession>D1BBM8</accession>
<gene>
    <name evidence="2" type="ordered locus">Sked_28970</name>
</gene>
<dbReference type="STRING" id="446469.Sked_28970"/>
<protein>
    <submittedName>
        <fullName evidence="2">Uncharacterized protein</fullName>
    </submittedName>
</protein>
<dbReference type="AlphaFoldDB" id="D1BBM8"/>
<organism evidence="2 3">
    <name type="scientific">Sanguibacter keddieii (strain ATCC 51767 / DSM 10542 / NCFB 3025 / ST-74)</name>
    <dbReference type="NCBI Taxonomy" id="446469"/>
    <lineage>
        <taxon>Bacteria</taxon>
        <taxon>Bacillati</taxon>
        <taxon>Actinomycetota</taxon>
        <taxon>Actinomycetes</taxon>
        <taxon>Micrococcales</taxon>
        <taxon>Sanguibacteraceae</taxon>
        <taxon>Sanguibacter</taxon>
    </lineage>
</organism>
<dbReference type="EMBL" id="CP001819">
    <property type="protein sequence ID" value="ACZ22799.1"/>
    <property type="molecule type" value="Genomic_DNA"/>
</dbReference>
<keyword evidence="1" id="KW-0732">Signal</keyword>
<proteinExistence type="predicted"/>
<dbReference type="RefSeq" id="WP_012867868.1">
    <property type="nucleotide sequence ID" value="NC_013521.1"/>
</dbReference>
<keyword evidence="3" id="KW-1185">Reference proteome</keyword>
<evidence type="ECO:0000313" key="3">
    <source>
        <dbReference type="Proteomes" id="UP000000322"/>
    </source>
</evidence>
<reference evidence="2 3" key="1">
    <citation type="journal article" date="2009" name="Stand. Genomic Sci.">
        <title>Complete genome sequence of Sanguibacter keddieii type strain (ST-74).</title>
        <authorList>
            <person name="Ivanova N."/>
            <person name="Sikorski J."/>
            <person name="Sims D."/>
            <person name="Brettin T."/>
            <person name="Detter J.C."/>
            <person name="Han C."/>
            <person name="Lapidus A."/>
            <person name="Copeland A."/>
            <person name="Glavina Del Rio T."/>
            <person name="Nolan M."/>
            <person name="Chen F."/>
            <person name="Lucas S."/>
            <person name="Tice H."/>
            <person name="Cheng J.F."/>
            <person name="Bruce D."/>
            <person name="Goodwin L."/>
            <person name="Pitluck S."/>
            <person name="Pati A."/>
            <person name="Mavromatis K."/>
            <person name="Chen A."/>
            <person name="Palaniappan K."/>
            <person name="D'haeseleer P."/>
            <person name="Chain P."/>
            <person name="Bristow J."/>
            <person name="Eisen J.A."/>
            <person name="Markowitz V."/>
            <person name="Hugenholtz P."/>
            <person name="Goker M."/>
            <person name="Pukall R."/>
            <person name="Klenk H.P."/>
            <person name="Kyrpides N.C."/>
        </authorList>
    </citation>
    <scope>NUCLEOTIDE SEQUENCE [LARGE SCALE GENOMIC DNA]</scope>
    <source>
        <strain evidence="3">ATCC 51767 / DSM 10542 / NCFB 3025 / ST-74</strain>
    </source>
</reference>